<dbReference type="PANTHER" id="PTHR31515:SF2">
    <property type="entry name" value="TRANSMEMBRANE PROTEIN"/>
    <property type="match status" value="1"/>
</dbReference>
<proteinExistence type="predicted"/>
<dbReference type="EMBL" id="CM031815">
    <property type="protein sequence ID" value="KAG6649743.1"/>
    <property type="molecule type" value="Genomic_DNA"/>
</dbReference>
<reference evidence="2" key="1">
    <citation type="submission" date="2020-12" db="EMBL/GenBank/DDBJ databases">
        <title>WGS assembly of Carya illinoinensis cv. Pawnee.</title>
        <authorList>
            <person name="Platts A."/>
            <person name="Shu S."/>
            <person name="Wright S."/>
            <person name="Barry K."/>
            <person name="Edger P."/>
            <person name="Pires J.C."/>
            <person name="Schmutz J."/>
        </authorList>
    </citation>
    <scope>NUCLEOTIDE SEQUENCE</scope>
    <source>
        <tissue evidence="2">Leaf</tissue>
    </source>
</reference>
<keyword evidence="1" id="KW-1133">Transmembrane helix</keyword>
<sequence length="197" mass="22437">MVFIYAPKIRRPIKAALAAASEHLAGLLPLHLVYSQAHGTAIEDWIWSVGCNPFSSDTIARSYIITTLEESSQLVNSAIHLLVMEHTMENTFQLFQGQERELVNKYNYVVSLWRRVSTVTGELRYVDALRLLYILEEGSKGFVDQVNATIALLHPIHCMKERKVHVLFYVTTSPAFLVVLGILYFVLRPKRPKPKIN</sequence>
<evidence type="ECO:0000256" key="1">
    <source>
        <dbReference type="SAM" id="Phobius"/>
    </source>
</evidence>
<keyword evidence="1" id="KW-0472">Membrane</keyword>
<evidence type="ECO:0000313" key="3">
    <source>
        <dbReference type="Proteomes" id="UP000811609"/>
    </source>
</evidence>
<keyword evidence="1" id="KW-0812">Transmembrane</keyword>
<dbReference type="Proteomes" id="UP000811609">
    <property type="component" value="Chromosome 7"/>
</dbReference>
<dbReference type="AlphaFoldDB" id="A0A8T1Q5U1"/>
<protein>
    <submittedName>
        <fullName evidence="2">Uncharacterized protein</fullName>
    </submittedName>
</protein>
<comment type="caution">
    <text evidence="2">The sequence shown here is derived from an EMBL/GenBank/DDBJ whole genome shotgun (WGS) entry which is preliminary data.</text>
</comment>
<gene>
    <name evidence="2" type="ORF">CIPAW_07G231500</name>
</gene>
<keyword evidence="3" id="KW-1185">Reference proteome</keyword>
<organism evidence="2 3">
    <name type="scientific">Carya illinoinensis</name>
    <name type="common">Pecan</name>
    <dbReference type="NCBI Taxonomy" id="32201"/>
    <lineage>
        <taxon>Eukaryota</taxon>
        <taxon>Viridiplantae</taxon>
        <taxon>Streptophyta</taxon>
        <taxon>Embryophyta</taxon>
        <taxon>Tracheophyta</taxon>
        <taxon>Spermatophyta</taxon>
        <taxon>Magnoliopsida</taxon>
        <taxon>eudicotyledons</taxon>
        <taxon>Gunneridae</taxon>
        <taxon>Pentapetalae</taxon>
        <taxon>rosids</taxon>
        <taxon>fabids</taxon>
        <taxon>Fagales</taxon>
        <taxon>Juglandaceae</taxon>
        <taxon>Carya</taxon>
    </lineage>
</organism>
<feature type="transmembrane region" description="Helical" evidence="1">
    <location>
        <begin position="166"/>
        <end position="187"/>
    </location>
</feature>
<dbReference type="PANTHER" id="PTHR31515">
    <property type="entry name" value="TRANSMEMBRANE PROTEIN-RELATED"/>
    <property type="match status" value="1"/>
</dbReference>
<name>A0A8T1Q5U1_CARIL</name>
<evidence type="ECO:0000313" key="2">
    <source>
        <dbReference type="EMBL" id="KAG6649743.1"/>
    </source>
</evidence>
<accession>A0A8T1Q5U1</accession>